<keyword evidence="3" id="KW-1185">Reference proteome</keyword>
<gene>
    <name evidence="2" type="ORF">NUM_28120</name>
</gene>
<comment type="caution">
    <text evidence="2">The sequence shown here is derived from an EMBL/GenBank/DDBJ whole genome shotgun (WGS) entry which is preliminary data.</text>
</comment>
<dbReference type="Proteomes" id="UP000614996">
    <property type="component" value="Unassembled WGS sequence"/>
</dbReference>
<organism evidence="2 3">
    <name type="scientific">Actinocatenispora comari</name>
    <dbReference type="NCBI Taxonomy" id="2807577"/>
    <lineage>
        <taxon>Bacteria</taxon>
        <taxon>Bacillati</taxon>
        <taxon>Actinomycetota</taxon>
        <taxon>Actinomycetes</taxon>
        <taxon>Micromonosporales</taxon>
        <taxon>Micromonosporaceae</taxon>
        <taxon>Actinocatenispora</taxon>
    </lineage>
</organism>
<sequence length="170" mass="18021">MVRGRWSAAPLPEQVRGMLGTAVHLRYAGRRETVMTADRFEVDTDRLRSAAARLAEIGDRLGHPVESGLRPAGGTPTSPAGDARPARPDAAAGPDEPLGPMPDPAQLLGDAGLDGWSFGSVLSRLHANWDACVAGLAADYSDHADQLRAAADRYDDTERIIDQVLRGGDS</sequence>
<dbReference type="AlphaFoldDB" id="A0A8J4AF97"/>
<proteinExistence type="predicted"/>
<feature type="region of interest" description="Disordered" evidence="1">
    <location>
        <begin position="61"/>
        <end position="107"/>
    </location>
</feature>
<evidence type="ECO:0000256" key="1">
    <source>
        <dbReference type="SAM" id="MobiDB-lite"/>
    </source>
</evidence>
<dbReference type="EMBL" id="BOPO01000049">
    <property type="protein sequence ID" value="GIL27558.1"/>
    <property type="molecule type" value="Genomic_DNA"/>
</dbReference>
<feature type="compositionally biased region" description="Low complexity" evidence="1">
    <location>
        <begin position="79"/>
        <end position="95"/>
    </location>
</feature>
<name>A0A8J4AF97_9ACTN</name>
<reference evidence="3" key="1">
    <citation type="journal article" date="2021" name="Int. J. Syst. Evol. Microbiol.">
        <title>Actinocatenispora comari sp. nov., an endophytic actinomycete isolated from aerial parts of Comarum salesowianum.</title>
        <authorList>
            <person name="Oyunbileg N."/>
            <person name="Iizaka Y."/>
            <person name="Hamada M."/>
            <person name="Davaapurev B.O."/>
            <person name="Fukumoto A."/>
            <person name="Tsetseg B."/>
            <person name="Kato F."/>
            <person name="Tamura T."/>
            <person name="Batkhuu J."/>
            <person name="Anzai Y."/>
        </authorList>
    </citation>
    <scope>NUCLEOTIDE SEQUENCE [LARGE SCALE GENOMIC DNA]</scope>
    <source>
        <strain evidence="3">NUM-2625</strain>
    </source>
</reference>
<protein>
    <submittedName>
        <fullName evidence="2">Uncharacterized protein</fullName>
    </submittedName>
</protein>
<evidence type="ECO:0000313" key="2">
    <source>
        <dbReference type="EMBL" id="GIL27558.1"/>
    </source>
</evidence>
<accession>A0A8J4AF97</accession>
<evidence type="ECO:0000313" key="3">
    <source>
        <dbReference type="Proteomes" id="UP000614996"/>
    </source>
</evidence>